<dbReference type="PANTHER" id="PTHR10605:SF56">
    <property type="entry name" value="BIFUNCTIONAL HEPARAN SULFATE N-DEACETYLASE_N-SULFOTRANSFERASE"/>
    <property type="match status" value="1"/>
</dbReference>
<keyword evidence="2" id="KW-0325">Glycoprotein</keyword>
<dbReference type="EC" id="2.8.2.-" evidence="4"/>
<dbReference type="Gene3D" id="3.40.50.300">
    <property type="entry name" value="P-loop containing nucleotide triphosphate hydrolases"/>
    <property type="match status" value="1"/>
</dbReference>
<comment type="caution">
    <text evidence="4">The sequence shown here is derived from an EMBL/GenBank/DDBJ whole genome shotgun (WGS) entry which is preliminary data.</text>
</comment>
<evidence type="ECO:0000313" key="5">
    <source>
        <dbReference type="Proteomes" id="UP001596472"/>
    </source>
</evidence>
<dbReference type="RefSeq" id="WP_379713035.1">
    <property type="nucleotide sequence ID" value="NZ_JBHTBS010000006.1"/>
</dbReference>
<dbReference type="SUPFAM" id="SSF52540">
    <property type="entry name" value="P-loop containing nucleoside triphosphate hydrolases"/>
    <property type="match status" value="1"/>
</dbReference>
<dbReference type="Proteomes" id="UP001596472">
    <property type="component" value="Unassembled WGS sequence"/>
</dbReference>
<keyword evidence="1 4" id="KW-0808">Transferase</keyword>
<name>A0ABW2L9I6_9BACT</name>
<evidence type="ECO:0000256" key="1">
    <source>
        <dbReference type="ARBA" id="ARBA00022679"/>
    </source>
</evidence>
<dbReference type="InterPro" id="IPR027417">
    <property type="entry name" value="P-loop_NTPase"/>
</dbReference>
<dbReference type="InterPro" id="IPR000863">
    <property type="entry name" value="Sulfotransferase_dom"/>
</dbReference>
<dbReference type="Pfam" id="PF00685">
    <property type="entry name" value="Sulfotransfer_1"/>
    <property type="match status" value="1"/>
</dbReference>
<evidence type="ECO:0000313" key="4">
    <source>
        <dbReference type="EMBL" id="MFC7338096.1"/>
    </source>
</evidence>
<protein>
    <submittedName>
        <fullName evidence="4">Sulfotransferase family protein</fullName>
        <ecNumber evidence="4">2.8.2.-</ecNumber>
    </submittedName>
</protein>
<dbReference type="InterPro" id="IPR037359">
    <property type="entry name" value="NST/OST"/>
</dbReference>
<organism evidence="4 5">
    <name type="scientific">Haloferula chungangensis</name>
    <dbReference type="NCBI Taxonomy" id="1048331"/>
    <lineage>
        <taxon>Bacteria</taxon>
        <taxon>Pseudomonadati</taxon>
        <taxon>Verrucomicrobiota</taxon>
        <taxon>Verrucomicrobiia</taxon>
        <taxon>Verrucomicrobiales</taxon>
        <taxon>Verrucomicrobiaceae</taxon>
        <taxon>Haloferula</taxon>
    </lineage>
</organism>
<dbReference type="GO" id="GO:0016740">
    <property type="term" value="F:transferase activity"/>
    <property type="evidence" value="ECO:0007669"/>
    <property type="project" value="UniProtKB-KW"/>
</dbReference>
<dbReference type="PANTHER" id="PTHR10605">
    <property type="entry name" value="HEPARAN SULFATE SULFOTRANSFERASE"/>
    <property type="match status" value="1"/>
</dbReference>
<feature type="domain" description="Sulfotransferase" evidence="3">
    <location>
        <begin position="6"/>
        <end position="206"/>
    </location>
</feature>
<proteinExistence type="predicted"/>
<dbReference type="EMBL" id="JBHTBS010000006">
    <property type="protein sequence ID" value="MFC7338096.1"/>
    <property type="molecule type" value="Genomic_DNA"/>
</dbReference>
<evidence type="ECO:0000256" key="2">
    <source>
        <dbReference type="ARBA" id="ARBA00023180"/>
    </source>
</evidence>
<gene>
    <name evidence="4" type="ORF">ACFQY0_12960</name>
</gene>
<reference evidence="5" key="1">
    <citation type="journal article" date="2019" name="Int. J. Syst. Evol. Microbiol.">
        <title>The Global Catalogue of Microorganisms (GCM) 10K type strain sequencing project: providing services to taxonomists for standard genome sequencing and annotation.</title>
        <authorList>
            <consortium name="The Broad Institute Genomics Platform"/>
            <consortium name="The Broad Institute Genome Sequencing Center for Infectious Disease"/>
            <person name="Wu L."/>
            <person name="Ma J."/>
        </authorList>
    </citation>
    <scope>NUCLEOTIDE SEQUENCE [LARGE SCALE GENOMIC DNA]</scope>
    <source>
        <strain evidence="5">CGMCC 4.1467</strain>
    </source>
</reference>
<sequence>MKVEKPNFLIVGSAKCGTTALASILSNHPDCCMADPKEVCFFQDSMDYKPNPNFDKGWSWYREAFGHYEGEAAIGEATPSYSDRSRSPLTAKRIYDFNPQMRIIYMVRDPLARQISAWKMQWVFGKEGSSPWRREDSWALEGFETWMKKQREVKEWDECRYKFQLSAYQEFFPKNQICVSFLEDWKQEKDAEVARIMEFLELDPSKRDVEFREAANRGQDRVIERPFLRRLRYHPAGRKLIDAFPSSLRQYARERIAKHKVLPPEAELSQALRAEFLDYVASDCREVLKEFGKDETLWNLK</sequence>
<keyword evidence="5" id="KW-1185">Reference proteome</keyword>
<accession>A0ABW2L9I6</accession>
<evidence type="ECO:0000259" key="3">
    <source>
        <dbReference type="Pfam" id="PF00685"/>
    </source>
</evidence>